<keyword evidence="1" id="KW-0808">Transferase</keyword>
<evidence type="ECO:0000313" key="2">
    <source>
        <dbReference type="Proteomes" id="UP000078465"/>
    </source>
</evidence>
<reference evidence="1" key="1">
    <citation type="submission" date="2024-10" db="EMBL/GenBank/DDBJ databases">
        <title>Strain of Rhizobium-related bacteria isolated fromm roots of Vavilovia formosa.</title>
        <authorList>
            <person name="Kimeklis A."/>
            <person name="Afonin A."/>
        </authorList>
    </citation>
    <scope>NUCLEOTIDE SEQUENCE</scope>
    <source>
        <strain evidence="1">Vaf-46</strain>
    </source>
</reference>
<keyword evidence="1" id="KW-0614">Plasmid</keyword>
<protein>
    <submittedName>
        <fullName evidence="1">Phosphoribosyltransferase</fullName>
    </submittedName>
</protein>
<name>A0ACD5EFR8_9HYPH</name>
<organism evidence="1 2">
    <name type="scientific">Rhizobium ruizarguesonis</name>
    <dbReference type="NCBI Taxonomy" id="2081791"/>
    <lineage>
        <taxon>Bacteria</taxon>
        <taxon>Pseudomonadati</taxon>
        <taxon>Pseudomonadota</taxon>
        <taxon>Alphaproteobacteria</taxon>
        <taxon>Hyphomicrobiales</taxon>
        <taxon>Rhizobiaceae</taxon>
        <taxon>Rhizobium/Agrobacterium group</taxon>
        <taxon>Rhizobium</taxon>
    </lineage>
</organism>
<keyword evidence="1" id="KW-0328">Glycosyltransferase</keyword>
<dbReference type="Proteomes" id="UP000078465">
    <property type="component" value="Plasmid unnamed3"/>
</dbReference>
<accession>A0ACD5EFR8</accession>
<gene>
    <name evidence="1" type="ORF">A4U53_002200</name>
</gene>
<evidence type="ECO:0000313" key="1">
    <source>
        <dbReference type="EMBL" id="XKM37974.1"/>
    </source>
</evidence>
<sequence>MTVQVMAFRLVVRDTVGRIDTDFTRDQMIFLHGFPTALGFTTSSRPFSHCNFKYATIDNNRLACIFSGAIGASAQLYSCVGTGRRGPMDLWLGKRLLQLSWEEFGNSVDILYERICQDAVKPDAVVALARGGLPLATALAHRLELHDIRVISVTRNAGDERYAERGAPKIAWVGPAKDDWSARHLLICDDIAGDGGTLTAILGQLREMGAKSIRSATVVCNVNCQNRPDYWAIESDDWVVFPWESQKAVMDGPVEPLVVASQSSLGQRSADEAPVRR</sequence>
<proteinExistence type="predicted"/>
<geneLocation type="plasmid" evidence="1 2">
    <name>unnamed3</name>
</geneLocation>
<dbReference type="EMBL" id="CP171850">
    <property type="protein sequence ID" value="XKM37974.1"/>
    <property type="molecule type" value="Genomic_DNA"/>
</dbReference>